<sequence length="423" mass="48530">MRYLSTLVVLFCLLQCRPDDPRRQEIAGPDLLPGAYQATGYYADKPPEEGEILFHRYKFSEGKLPIQFDLVSDFYNERELQIEHGFIMSRVTGYIDTMGNVTIEPKFRNDSLPIIDQAGPFREGLAVITQHHYEHVMEDCERRTNIYETCFPYDFIDTRGKIVSKRPYQIAEEFSDGMAAVRLNSKNSYGYINKEGKMIIPEVLESMYDFNAGIALVEKDGQKFYINKNGERVLSNIHYKDDLHPFCDGLAIVRKGGSKKYHSQLGTYLEGGLLGYMNTTGKVVIEPKFSDASCFSDGLAYVETSNGEKGYIDKTGKMRITFKKLHEVDASYGYSENFSDGLVFADYEDDQGRKRGFIDKSGKLIIDLTMNRDYQWVGSFSEGLAVVYTKDPNRRILFIDKTGKVAFDVNDINRKIWERFKKH</sequence>
<accession>A0A343URY3</accession>
<name>A0A343URY3_9LEPT</name>
<reference evidence="1" key="1">
    <citation type="journal article" date="2018" name="Sci. Rep.">
        <title>Characterization of LE3 and LE4, the only lytic phages known to infect the spirochete Leptospira.</title>
        <authorList>
            <person name="Schiettekatte O."/>
            <person name="Vincent A.T."/>
            <person name="Malosse C."/>
            <person name="Lechat P."/>
            <person name="Chamot-Rooke J."/>
            <person name="Veyrier F.J."/>
            <person name="Picardeau M."/>
            <person name="Bourhy P."/>
        </authorList>
    </citation>
    <scope>NUCLEOTIDE SEQUENCE</scope>
    <source>
        <plasmid evidence="1">p2_L200901116</plasmid>
    </source>
</reference>
<dbReference type="PANTHER" id="PTHR37841:SF1">
    <property type="entry name" value="DUF3298 DOMAIN-CONTAINING PROTEIN"/>
    <property type="match status" value="1"/>
</dbReference>
<proteinExistence type="predicted"/>
<evidence type="ECO:0008006" key="2">
    <source>
        <dbReference type="Google" id="ProtNLM"/>
    </source>
</evidence>
<dbReference type="EMBL" id="MF974398">
    <property type="protein sequence ID" value="AVH81556.1"/>
    <property type="molecule type" value="Genomic_DNA"/>
</dbReference>
<keyword evidence="1" id="KW-0614">Plasmid</keyword>
<evidence type="ECO:0000313" key="1">
    <source>
        <dbReference type="EMBL" id="AVH81556.1"/>
    </source>
</evidence>
<dbReference type="RefSeq" id="WP_246838114.1">
    <property type="nucleotide sequence ID" value="NZ_MF974398.1"/>
</dbReference>
<protein>
    <recommendedName>
        <fullName evidence="2">WG repeat-containing protein</fullName>
    </recommendedName>
</protein>
<organism evidence="1">
    <name type="scientific">Leptospira mayottensis 200901116</name>
    <dbReference type="NCBI Taxonomy" id="1192864"/>
    <lineage>
        <taxon>Bacteria</taxon>
        <taxon>Pseudomonadati</taxon>
        <taxon>Spirochaetota</taxon>
        <taxon>Spirochaetia</taxon>
        <taxon>Leptospirales</taxon>
        <taxon>Leptospiraceae</taxon>
        <taxon>Leptospira</taxon>
    </lineage>
</organism>
<geneLocation type="plasmid" evidence="1">
    <name>p2_L200901116</name>
</geneLocation>
<dbReference type="AlphaFoldDB" id="A0A343URY3"/>
<dbReference type="SUPFAM" id="SSF69360">
    <property type="entry name" value="Cell wall binding repeat"/>
    <property type="match status" value="1"/>
</dbReference>
<dbReference type="PANTHER" id="PTHR37841">
    <property type="entry name" value="GLR2918 PROTEIN"/>
    <property type="match status" value="1"/>
</dbReference>
<dbReference type="Pfam" id="PF14903">
    <property type="entry name" value="WG_beta_rep"/>
    <property type="match status" value="5"/>
</dbReference>
<dbReference type="InterPro" id="IPR032774">
    <property type="entry name" value="WG_beta_rep"/>
</dbReference>